<feature type="domain" description="TonB-dependent receptor-like beta-barrel" evidence="12">
    <location>
        <begin position="427"/>
        <end position="889"/>
    </location>
</feature>
<evidence type="ECO:0000256" key="9">
    <source>
        <dbReference type="RuleBase" id="RU003357"/>
    </source>
</evidence>
<dbReference type="PANTHER" id="PTHR47234">
    <property type="match status" value="1"/>
</dbReference>
<evidence type="ECO:0000256" key="7">
    <source>
        <dbReference type="ARBA" id="ARBA00023237"/>
    </source>
</evidence>
<keyword evidence="4 8" id="KW-0812">Transmembrane</keyword>
<keyword evidence="7 8" id="KW-0998">Cell outer membrane</keyword>
<evidence type="ECO:0000256" key="1">
    <source>
        <dbReference type="ARBA" id="ARBA00004571"/>
    </source>
</evidence>
<evidence type="ECO:0000313" key="14">
    <source>
        <dbReference type="EMBL" id="QJR81067.1"/>
    </source>
</evidence>
<evidence type="ECO:0000256" key="2">
    <source>
        <dbReference type="ARBA" id="ARBA00022448"/>
    </source>
</evidence>
<comment type="similarity">
    <text evidence="8 9">Belongs to the TonB-dependent receptor family.</text>
</comment>
<evidence type="ECO:0000256" key="5">
    <source>
        <dbReference type="ARBA" id="ARBA00023077"/>
    </source>
</evidence>
<dbReference type="KEGG" id="apel:CA267_009890"/>
<feature type="domain" description="TonB-dependent receptor plug" evidence="13">
    <location>
        <begin position="57"/>
        <end position="177"/>
    </location>
</feature>
<accession>A0A6M4MDG7</accession>
<comment type="subcellular location">
    <subcellularLocation>
        <location evidence="1 8">Cell outer membrane</location>
        <topology evidence="1 8">Multi-pass membrane protein</topology>
    </subcellularLocation>
</comment>
<feature type="chain" id="PRO_5028936462" evidence="11">
    <location>
        <begin position="32"/>
        <end position="922"/>
    </location>
</feature>
<dbReference type="EMBL" id="CP052766">
    <property type="protein sequence ID" value="QJR81067.1"/>
    <property type="molecule type" value="Genomic_DNA"/>
</dbReference>
<evidence type="ECO:0000259" key="12">
    <source>
        <dbReference type="Pfam" id="PF00593"/>
    </source>
</evidence>
<evidence type="ECO:0000256" key="6">
    <source>
        <dbReference type="ARBA" id="ARBA00023136"/>
    </source>
</evidence>
<dbReference type="GO" id="GO:0009279">
    <property type="term" value="C:cell outer membrane"/>
    <property type="evidence" value="ECO:0007669"/>
    <property type="project" value="UniProtKB-SubCell"/>
</dbReference>
<reference evidence="15" key="1">
    <citation type="submission" date="2014-12" db="EMBL/GenBank/DDBJ databases">
        <title>Complete genome sequence of a multi-drug resistant Klebsiella pneumoniae.</title>
        <authorList>
            <person name="Hua X."/>
            <person name="Chen Q."/>
            <person name="Li X."/>
            <person name="Feng Y."/>
            <person name="Ruan Z."/>
            <person name="Yu Y."/>
        </authorList>
    </citation>
    <scope>NUCLEOTIDE SEQUENCE [LARGE SCALE GENOMIC DNA]</scope>
    <source>
        <strain evidence="15">5.12</strain>
    </source>
</reference>
<keyword evidence="3 8" id="KW-1134">Transmembrane beta strand</keyword>
<evidence type="ECO:0000259" key="13">
    <source>
        <dbReference type="Pfam" id="PF07715"/>
    </source>
</evidence>
<feature type="region of interest" description="Disordered" evidence="10">
    <location>
        <begin position="647"/>
        <end position="667"/>
    </location>
</feature>
<evidence type="ECO:0000313" key="15">
    <source>
        <dbReference type="Proteomes" id="UP000219285"/>
    </source>
</evidence>
<dbReference type="SUPFAM" id="SSF56935">
    <property type="entry name" value="Porins"/>
    <property type="match status" value="1"/>
</dbReference>
<keyword evidence="14" id="KW-0675">Receptor</keyword>
<dbReference type="AlphaFoldDB" id="A0A6M4MDG7"/>
<dbReference type="InterPro" id="IPR036942">
    <property type="entry name" value="Beta-barrel_TonB_sf"/>
</dbReference>
<evidence type="ECO:0000256" key="10">
    <source>
        <dbReference type="SAM" id="MobiDB-lite"/>
    </source>
</evidence>
<feature type="compositionally biased region" description="Polar residues" evidence="10">
    <location>
        <begin position="648"/>
        <end position="660"/>
    </location>
</feature>
<dbReference type="Proteomes" id="UP000219285">
    <property type="component" value="Chromosome"/>
</dbReference>
<dbReference type="PANTHER" id="PTHR47234:SF2">
    <property type="entry name" value="TONB-DEPENDENT RECEPTOR"/>
    <property type="match status" value="1"/>
</dbReference>
<evidence type="ECO:0000256" key="8">
    <source>
        <dbReference type="PROSITE-ProRule" id="PRU01360"/>
    </source>
</evidence>
<protein>
    <submittedName>
        <fullName evidence="14">TonB-dependent receptor</fullName>
    </submittedName>
</protein>
<evidence type="ECO:0000256" key="4">
    <source>
        <dbReference type="ARBA" id="ARBA00022692"/>
    </source>
</evidence>
<dbReference type="InterPro" id="IPR000531">
    <property type="entry name" value="Beta-barrel_TonB"/>
</dbReference>
<reference evidence="14 15" key="2">
    <citation type="submission" date="2020-04" db="EMBL/GenBank/DDBJ databases">
        <title>Complete genome sequence of Alteromonas pelagimontana 5.12T.</title>
        <authorList>
            <person name="Sinha R.K."/>
            <person name="Krishnan K.P."/>
            <person name="Kurian J.P."/>
        </authorList>
    </citation>
    <scope>NUCLEOTIDE SEQUENCE [LARGE SCALE GENOMIC DNA]</scope>
    <source>
        <strain evidence="14 15">5.12</strain>
    </source>
</reference>
<evidence type="ECO:0000256" key="3">
    <source>
        <dbReference type="ARBA" id="ARBA00022452"/>
    </source>
</evidence>
<sequence length="922" mass="100723">MSNYSNIPKSRLSAAIAIAFYTSVTSIPAIAQEADDDAKDVEVIRVTGSYVTRNEQSTMSSPIQIVGNEEIMRSGFSGVDDLIINNTANTGSVGGVNNLAGGGNEARHTRSANLRGLGPSSTLVLLNGHRVSSQEQDSKRNTYTNLAALVPTIAVDRIETVLDGASAIYGSDAIAGAMNIITDDNYEGFTASWQHTAIENAPANLIQFKMGGGNDRFHGVFSSSYEYKANLQNGDRAITASNNTSGTSQPGNYALTSRPIGPNGSDVIIDNGVNGPINYSELYDQIAAETGSERVVLADPHCTVEGTGGIYVGSNPFPRGTCQFSYQQMNPIMPETKTWLNHASASYILNDEHELFFEGRFYKQEGDRYGVASMPLSLGSPVVPASNPYNPFGVDVQFTGRVLGVNADYRLEESDVDGTHLVLGAKGDMGFSDWEYNFSGVWSQEESVSRAPDTDLGMLQNALNGYGGADCQIDPFGNPDAGEVPGEGNCVYFSPFGADQLDHDERVYYNLLQPAYSSDEVIYQIFEFVVNGSWFELPGGTVGVAIGGQTRKETRKVGVDAATQAGRWGFFGKQTPGEGSRTIDGVFTELYLPWTLDLDMQVALRYEDYGRFDTLDPKIGINWRINDDLSLRMSASTAFRAPSLAHSVGNQTSSGVSQTVDPLDPNDNGTFRVVNTISNPDLEPEESTNINIGLTWMMTEDLTMSLDHWRFDFENQVTAESASQVIQSDPNGPKLIRDADGRLLAVNVGYFNAGKTKTNGIDYRIDYRTEIFDGHYLSFSNSLTWINEYTVQVGEGQPVYDVVGRRNDNNPGSVAPEFRDTMQLSWMYSSHSANITMRYVDSVEDDVLLPMDYEESWGTISSSTVFDAQYAYQFGKNDRYQVAVGAVNLFDTDPPAAYFTKYLSTAADPLGRQAYLRLSVEM</sequence>
<proteinExistence type="inferred from homology"/>
<dbReference type="Pfam" id="PF00593">
    <property type="entry name" value="TonB_dep_Rec_b-barrel"/>
    <property type="match status" value="1"/>
</dbReference>
<evidence type="ECO:0000256" key="11">
    <source>
        <dbReference type="SAM" id="SignalP"/>
    </source>
</evidence>
<gene>
    <name evidence="14" type="ORF">CA267_009890</name>
</gene>
<feature type="signal peptide" evidence="11">
    <location>
        <begin position="1"/>
        <end position="31"/>
    </location>
</feature>
<dbReference type="Pfam" id="PF07715">
    <property type="entry name" value="Plug"/>
    <property type="match status" value="1"/>
</dbReference>
<dbReference type="InterPro" id="IPR037066">
    <property type="entry name" value="Plug_dom_sf"/>
</dbReference>
<keyword evidence="5 9" id="KW-0798">TonB box</keyword>
<dbReference type="Gene3D" id="2.40.170.20">
    <property type="entry name" value="TonB-dependent receptor, beta-barrel domain"/>
    <property type="match status" value="1"/>
</dbReference>
<dbReference type="RefSeq" id="WP_075607639.1">
    <property type="nucleotide sequence ID" value="NZ_CP052766.1"/>
</dbReference>
<dbReference type="OrthoDB" id="176248at2"/>
<organism evidence="14 15">
    <name type="scientific">Alteromonas pelagimontana</name>
    <dbReference type="NCBI Taxonomy" id="1858656"/>
    <lineage>
        <taxon>Bacteria</taxon>
        <taxon>Pseudomonadati</taxon>
        <taxon>Pseudomonadota</taxon>
        <taxon>Gammaproteobacteria</taxon>
        <taxon>Alteromonadales</taxon>
        <taxon>Alteromonadaceae</taxon>
        <taxon>Alteromonas/Salinimonas group</taxon>
        <taxon>Alteromonas</taxon>
    </lineage>
</organism>
<dbReference type="InterPro" id="IPR039426">
    <property type="entry name" value="TonB-dep_rcpt-like"/>
</dbReference>
<dbReference type="PROSITE" id="PS52016">
    <property type="entry name" value="TONB_DEPENDENT_REC_3"/>
    <property type="match status" value="1"/>
</dbReference>
<keyword evidence="11" id="KW-0732">Signal</keyword>
<dbReference type="InterPro" id="IPR012910">
    <property type="entry name" value="Plug_dom"/>
</dbReference>
<name>A0A6M4MDG7_9ALTE</name>
<keyword evidence="6 8" id="KW-0472">Membrane</keyword>
<keyword evidence="15" id="KW-1185">Reference proteome</keyword>
<dbReference type="Gene3D" id="2.170.130.10">
    <property type="entry name" value="TonB-dependent receptor, plug domain"/>
    <property type="match status" value="1"/>
</dbReference>
<keyword evidence="2 8" id="KW-0813">Transport</keyword>